<evidence type="ECO:0000256" key="20">
    <source>
        <dbReference type="SAM" id="SignalP"/>
    </source>
</evidence>
<keyword evidence="3" id="KW-0723">Serine/threonine-protein kinase</keyword>
<dbReference type="PROSITE" id="PS50948">
    <property type="entry name" value="PAN"/>
    <property type="match status" value="2"/>
</dbReference>
<keyword evidence="7 20" id="KW-0732">Signal</keyword>
<dbReference type="CDD" id="cd14066">
    <property type="entry name" value="STKc_IRAK"/>
    <property type="match status" value="1"/>
</dbReference>
<evidence type="ECO:0000259" key="21">
    <source>
        <dbReference type="PROSITE" id="PS50011"/>
    </source>
</evidence>
<keyword evidence="11 19" id="KW-1133">Transmembrane helix</keyword>
<keyword evidence="12 19" id="KW-0472">Membrane</keyword>
<dbReference type="SUPFAM" id="SSF51110">
    <property type="entry name" value="alpha-D-mannose-specific plant lectins"/>
    <property type="match status" value="2"/>
</dbReference>
<dbReference type="Pfam" id="PF08276">
    <property type="entry name" value="PAN_2"/>
    <property type="match status" value="2"/>
</dbReference>
<evidence type="ECO:0000313" key="25">
    <source>
        <dbReference type="Proteomes" id="UP000032180"/>
    </source>
</evidence>
<dbReference type="Gene3D" id="1.10.510.10">
    <property type="entry name" value="Transferase(Phosphotransferase) domain 1"/>
    <property type="match status" value="2"/>
</dbReference>
<dbReference type="FunFam" id="2.90.10.10:FF:000007">
    <property type="entry name" value="Serine/threonine-protein kinase"/>
    <property type="match status" value="1"/>
</dbReference>
<dbReference type="FunFam" id="2.90.10.10:FF:000021">
    <property type="entry name" value="Serine/threonine-protein kinase"/>
    <property type="match status" value="1"/>
</dbReference>
<feature type="chain" id="PRO_5002347364" description="non-specific serine/threonine protein kinase" evidence="20">
    <location>
        <begin position="25"/>
        <end position="1701"/>
    </location>
</feature>
<keyword evidence="14" id="KW-0675">Receptor</keyword>
<dbReference type="PROSITE" id="PS00107">
    <property type="entry name" value="PROTEIN_KINASE_ATP"/>
    <property type="match status" value="2"/>
</dbReference>
<dbReference type="Pfam" id="PF00069">
    <property type="entry name" value="Pkinase"/>
    <property type="match status" value="2"/>
</dbReference>
<dbReference type="SMART" id="SM00181">
    <property type="entry name" value="EGF"/>
    <property type="match status" value="2"/>
</dbReference>
<dbReference type="EC" id="2.7.11.1" evidence="2"/>
<evidence type="ECO:0000256" key="14">
    <source>
        <dbReference type="ARBA" id="ARBA00023170"/>
    </source>
</evidence>
<evidence type="ECO:0000256" key="7">
    <source>
        <dbReference type="ARBA" id="ARBA00022729"/>
    </source>
</evidence>
<dbReference type="STRING" id="77586.A0A0D9V3Y8"/>
<dbReference type="Gene3D" id="2.90.10.10">
    <property type="entry name" value="Bulb-type lectin domain"/>
    <property type="match status" value="3"/>
</dbReference>
<dbReference type="Gene3D" id="3.30.200.20">
    <property type="entry name" value="Phosphorylase Kinase, domain 1"/>
    <property type="match status" value="2"/>
</dbReference>
<dbReference type="EnsemblPlants" id="LPERR01G22220.2">
    <property type="protein sequence ID" value="LPERR01G22220.2"/>
    <property type="gene ID" value="LPERR01G22220"/>
</dbReference>
<feature type="domain" description="Protein kinase" evidence="21">
    <location>
        <begin position="1407"/>
        <end position="1700"/>
    </location>
</feature>
<dbReference type="PROSITE" id="PS50011">
    <property type="entry name" value="PROTEIN_KINASE_DOM"/>
    <property type="match status" value="2"/>
</dbReference>
<reference evidence="25" key="2">
    <citation type="submission" date="2013-12" db="EMBL/GenBank/DDBJ databases">
        <authorList>
            <person name="Yu Y."/>
            <person name="Lee S."/>
            <person name="de Baynast K."/>
            <person name="Wissotski M."/>
            <person name="Liu L."/>
            <person name="Talag J."/>
            <person name="Goicoechea J."/>
            <person name="Angelova A."/>
            <person name="Jetty R."/>
            <person name="Kudrna D."/>
            <person name="Golser W."/>
            <person name="Rivera L."/>
            <person name="Zhang J."/>
            <person name="Wing R."/>
        </authorList>
    </citation>
    <scope>NUCLEOTIDE SEQUENCE</scope>
</reference>
<keyword evidence="8 18" id="KW-0547">Nucleotide-binding</keyword>
<keyword evidence="13" id="KW-1015">Disulfide bond</keyword>
<dbReference type="CDD" id="cd01098">
    <property type="entry name" value="PAN_AP_plant"/>
    <property type="match status" value="2"/>
</dbReference>
<evidence type="ECO:0000256" key="4">
    <source>
        <dbReference type="ARBA" id="ARBA00022536"/>
    </source>
</evidence>
<dbReference type="GO" id="GO:0016020">
    <property type="term" value="C:membrane"/>
    <property type="evidence" value="ECO:0007669"/>
    <property type="project" value="UniProtKB-SubCell"/>
</dbReference>
<dbReference type="CDD" id="cd00053">
    <property type="entry name" value="EGF"/>
    <property type="match status" value="1"/>
</dbReference>
<evidence type="ECO:0000256" key="10">
    <source>
        <dbReference type="ARBA" id="ARBA00022840"/>
    </source>
</evidence>
<dbReference type="Pfam" id="PF00954">
    <property type="entry name" value="S_locus_glycop"/>
    <property type="match status" value="2"/>
</dbReference>
<dbReference type="InterPro" id="IPR003609">
    <property type="entry name" value="Pan_app"/>
</dbReference>
<evidence type="ECO:0000256" key="19">
    <source>
        <dbReference type="SAM" id="Phobius"/>
    </source>
</evidence>
<dbReference type="Pfam" id="PF01453">
    <property type="entry name" value="B_lectin"/>
    <property type="match status" value="2"/>
</dbReference>
<evidence type="ECO:0000256" key="17">
    <source>
        <dbReference type="ARBA" id="ARBA00048679"/>
    </source>
</evidence>
<evidence type="ECO:0000256" key="2">
    <source>
        <dbReference type="ARBA" id="ARBA00012513"/>
    </source>
</evidence>
<keyword evidence="5" id="KW-0808">Transferase</keyword>
<evidence type="ECO:0000259" key="23">
    <source>
        <dbReference type="PROSITE" id="PS50948"/>
    </source>
</evidence>
<feature type="domain" description="Bulb-type lectin" evidence="22">
    <location>
        <begin position="19"/>
        <end position="148"/>
    </location>
</feature>
<keyword evidence="6 19" id="KW-0812">Transmembrane</keyword>
<dbReference type="HOGENOM" id="CLU_002947_0_0_1"/>
<feature type="binding site" evidence="18">
    <location>
        <position position="1435"/>
    </location>
    <ligand>
        <name>ATP</name>
        <dbReference type="ChEBI" id="CHEBI:30616"/>
    </ligand>
</feature>
<evidence type="ECO:0000256" key="13">
    <source>
        <dbReference type="ARBA" id="ARBA00023157"/>
    </source>
</evidence>
<evidence type="ECO:0000256" key="16">
    <source>
        <dbReference type="ARBA" id="ARBA00047899"/>
    </source>
</evidence>
<dbReference type="Gramene" id="LPERR01G22220.2">
    <property type="protein sequence ID" value="LPERR01G22220.2"/>
    <property type="gene ID" value="LPERR01G22220"/>
</dbReference>
<evidence type="ECO:0000313" key="24">
    <source>
        <dbReference type="EnsemblPlants" id="LPERR01G22220.2"/>
    </source>
</evidence>
<dbReference type="FunFam" id="2.90.10.10:FF:000015">
    <property type="entry name" value="Serine/threonine-protein kinase"/>
    <property type="match status" value="1"/>
</dbReference>
<dbReference type="eggNOG" id="ENOG502QRH4">
    <property type="taxonomic scope" value="Eukaryota"/>
</dbReference>
<dbReference type="InterPro" id="IPR001480">
    <property type="entry name" value="Bulb-type_lectin_dom"/>
</dbReference>
<dbReference type="InterPro" id="IPR000719">
    <property type="entry name" value="Prot_kinase_dom"/>
</dbReference>
<accession>A0A0D9V3Y8</accession>
<feature type="transmembrane region" description="Helical" evidence="19">
    <location>
        <begin position="435"/>
        <end position="460"/>
    </location>
</feature>
<dbReference type="CDD" id="cd00028">
    <property type="entry name" value="B_lectin"/>
    <property type="match status" value="2"/>
</dbReference>
<name>A0A0D9V3Y8_9ORYZ</name>
<keyword evidence="15" id="KW-0325">Glycoprotein</keyword>
<evidence type="ECO:0000256" key="9">
    <source>
        <dbReference type="ARBA" id="ARBA00022777"/>
    </source>
</evidence>
<feature type="domain" description="Bulb-type lectin" evidence="22">
    <location>
        <begin position="906"/>
        <end position="1039"/>
    </location>
</feature>
<feature type="binding site" evidence="18">
    <location>
        <position position="523"/>
    </location>
    <ligand>
        <name>ATP</name>
        <dbReference type="ChEBI" id="CHEBI:30616"/>
    </ligand>
</feature>
<evidence type="ECO:0000259" key="22">
    <source>
        <dbReference type="PROSITE" id="PS50927"/>
    </source>
</evidence>
<comment type="subcellular location">
    <subcellularLocation>
        <location evidence="1">Membrane</location>
        <topology evidence="1">Single-pass type I membrane protein</topology>
    </subcellularLocation>
</comment>
<keyword evidence="25" id="KW-1185">Reference proteome</keyword>
<dbReference type="GO" id="GO:0048544">
    <property type="term" value="P:recognition of pollen"/>
    <property type="evidence" value="ECO:0007669"/>
    <property type="project" value="InterPro"/>
</dbReference>
<dbReference type="InterPro" id="IPR017441">
    <property type="entry name" value="Protein_kinase_ATP_BS"/>
</dbReference>
<dbReference type="SMART" id="SM00108">
    <property type="entry name" value="B_lectin"/>
    <property type="match status" value="2"/>
</dbReference>
<dbReference type="InterPro" id="IPR036426">
    <property type="entry name" value="Bulb-type_lectin_dom_sf"/>
</dbReference>
<dbReference type="InterPro" id="IPR011009">
    <property type="entry name" value="Kinase-like_dom_sf"/>
</dbReference>
<dbReference type="GO" id="GO:0005524">
    <property type="term" value="F:ATP binding"/>
    <property type="evidence" value="ECO:0007669"/>
    <property type="project" value="UniProtKB-UniRule"/>
</dbReference>
<keyword evidence="9" id="KW-0418">Kinase</keyword>
<comment type="catalytic activity">
    <reaction evidence="16">
        <text>L-threonyl-[protein] + ATP = O-phospho-L-threonyl-[protein] + ADP + H(+)</text>
        <dbReference type="Rhea" id="RHEA:46608"/>
        <dbReference type="Rhea" id="RHEA-COMP:11060"/>
        <dbReference type="Rhea" id="RHEA-COMP:11605"/>
        <dbReference type="ChEBI" id="CHEBI:15378"/>
        <dbReference type="ChEBI" id="CHEBI:30013"/>
        <dbReference type="ChEBI" id="CHEBI:30616"/>
        <dbReference type="ChEBI" id="CHEBI:61977"/>
        <dbReference type="ChEBI" id="CHEBI:456216"/>
        <dbReference type="EC" id="2.7.11.1"/>
    </reaction>
</comment>
<evidence type="ECO:0000256" key="6">
    <source>
        <dbReference type="ARBA" id="ARBA00022692"/>
    </source>
</evidence>
<sequence>MVVFLYPIILSSFSILVFWASASPQLTLTTGSSFSVEDYQHTFLASPNSTFSCGFYPVGANGFTFSIWFTGTADKTVVWSANRHSPVNGHGSKVSLHDDGYLVLTDVNGSTVWTSTVSAGGGSTAELLESGNLVVRDPGGTVLWQSFTSPTDTLLPAQQLTKDTRLVSGYHSLYFDNDNSLRLVYNGPEFASIYWPNADYTMFQNGIKVKNNSRLAALDDKGGFFSSDALTVQASDFGLGIKRRLTLDYDGNLRIYSINTSDGSWIVTWQAIVEMHYVHGMCGKNGFCEYTPEPRCSCPPGFQMVDPQNWNKGCKPTFSYNCGKERNEYKFIEIPKTDFYDFDLSLNESISFEECRNICLDMCSCIAFSYRLTGTGVCYTKALLFNGYKSPAFPGSLYLKVPSRANIQPLSNQSGLTCSALGSQVIAIPSDHTRWLYFYIFPGAFGALELVLILTTWWFLSRKNDIQNSAEGGYMMIRNQFRRFTYQELKEATGKFREELGRGSSGIVYRGVLKDKRVIAVKKLIDVTRGEVEFQAEMSVIGKINHMNLVRIWGFCSEGKHKLLVYEYVENESLDRYLFNTMGTQRLLLWRERFNIALGAAKALAYLHHECLEWVFHCDVKPENILLTRDFEAKIADFGLSKLYKREGSSFNFSQMRGTVGYMAPEWTTNLPINAKVDVYSYGVVLLEIVAGQKISSCTTREGKVINLKQFVENVKKSLATGDTRRVVDVRLHGQFNSEQAMVMLTVAVSCLEEERSKRPTMDEVVKTLLDCEDRLGTLPVPSISAARLLLLLLRHHLPHEPPLRCALRLRRRRSRGSQIQSRPATTIGQVRLDAAYLPFLGEQLGNFSVGYIVSSDASNMGGKKNQRLNGEENGDASISKTMAGLGIVCLAAVQLSLACLLLCSSPSTAQRDTLGTGSSLSVEDHAQPFLVSPDGTFSCGFIQAGDDGENAFSFSVWFTNAKDSAVVWTANRDSPVNGRGSRITFRRDGELVLTDTNGTTVWASRTGGGGRGLTVSLLDTGNLVITDPSTNGGRTMWQSFDWPTDTLLPSQRFTKDTKLVAGGGGYFSLYFDNDNVLRMLYDGPDIASIYWPLPGGSVFDGGRTNYNSTRVAVLDDGVFRSSDRLQAQASDTGVAGIKRRLTIEQDGNLRMYSLNASTRGWAVTWTAVKQPCQAHGLCGRNGICEYLPSLRCSCPPGYVMNDRRDWNKGCKPTFAVGNCSRGAPPPEKFKSVVVPQTDFYGYDLMFNQSMTFNVCRQQCLDDCQCVAFSYRFDGVGRCYTKGMLFNGYRSANFPGNIYLKVPLDFNESLPSVTAESAVGLVCDPNVTVVTVSADVYGITPRSTGKWTYLFVFAGVLGVVDLLFIATGWWFLSSKQSIPSSLEAGYKMLMTSQFRRFTYRELRNATGNFKEELGRGGSGVVYRGVLDGGKVVAVKRLEAVDVTKQGDEEFWAEMTVLGRINHINLVRIWGFCSERKHKMLVYEYVDNQSLDRHLFDATDGGKTTTTTLAWRDRYKIALGTARGLAYLHHECLEWVIHCDVKPENILLTREFDAKIADFGLAKLSKRDGTGVELTHMRGTSGYMAPEWALNLPINAKVDVYSFGIVLLEIVVGSRVADQRNEAGERLQLPQITQALRHVLDSGDVVSLVDARLQGQFNPRQAVEMVRISLACMEERSSRPTMDDIAKSLTAFDDEDEHPAYH</sequence>
<evidence type="ECO:0000256" key="3">
    <source>
        <dbReference type="ARBA" id="ARBA00022527"/>
    </source>
</evidence>
<dbReference type="GO" id="GO:0051707">
    <property type="term" value="P:response to other organism"/>
    <property type="evidence" value="ECO:0007669"/>
    <property type="project" value="UniProtKB-ARBA"/>
</dbReference>
<evidence type="ECO:0000256" key="8">
    <source>
        <dbReference type="ARBA" id="ARBA00022741"/>
    </source>
</evidence>
<dbReference type="SUPFAM" id="SSF56112">
    <property type="entry name" value="Protein kinase-like (PK-like)"/>
    <property type="match status" value="2"/>
</dbReference>
<feature type="transmembrane region" description="Helical" evidence="19">
    <location>
        <begin position="1349"/>
        <end position="1372"/>
    </location>
</feature>
<dbReference type="PANTHER" id="PTHR47974:SF22">
    <property type="entry name" value="RECEPTOR-LIKE SERINE_THREONINE-PROTEIN KINASE"/>
    <property type="match status" value="1"/>
</dbReference>
<feature type="domain" description="Apple" evidence="23">
    <location>
        <begin position="322"/>
        <end position="403"/>
    </location>
</feature>
<dbReference type="Proteomes" id="UP000032180">
    <property type="component" value="Chromosome 1"/>
</dbReference>
<dbReference type="PROSITE" id="PS00108">
    <property type="entry name" value="PROTEIN_KINASE_ST"/>
    <property type="match status" value="2"/>
</dbReference>
<organism evidence="24 25">
    <name type="scientific">Leersia perrieri</name>
    <dbReference type="NCBI Taxonomy" id="77586"/>
    <lineage>
        <taxon>Eukaryota</taxon>
        <taxon>Viridiplantae</taxon>
        <taxon>Streptophyta</taxon>
        <taxon>Embryophyta</taxon>
        <taxon>Tracheophyta</taxon>
        <taxon>Spermatophyta</taxon>
        <taxon>Magnoliopsida</taxon>
        <taxon>Liliopsida</taxon>
        <taxon>Poales</taxon>
        <taxon>Poaceae</taxon>
        <taxon>BOP clade</taxon>
        <taxon>Oryzoideae</taxon>
        <taxon>Oryzeae</taxon>
        <taxon>Oryzinae</taxon>
        <taxon>Leersia</taxon>
    </lineage>
</organism>
<dbReference type="InterPro" id="IPR000742">
    <property type="entry name" value="EGF"/>
</dbReference>
<proteinExistence type="predicted"/>
<evidence type="ECO:0000256" key="15">
    <source>
        <dbReference type="ARBA" id="ARBA00023180"/>
    </source>
</evidence>
<feature type="domain" description="Protein kinase" evidence="21">
    <location>
        <begin position="494"/>
        <end position="776"/>
    </location>
</feature>
<reference evidence="24" key="3">
    <citation type="submission" date="2015-04" db="UniProtKB">
        <authorList>
            <consortium name="EnsemblPlants"/>
        </authorList>
    </citation>
    <scope>IDENTIFICATION</scope>
</reference>
<dbReference type="SMART" id="SM00473">
    <property type="entry name" value="PAN_AP"/>
    <property type="match status" value="2"/>
</dbReference>
<dbReference type="FunFam" id="1.10.510.10:FF:000302">
    <property type="entry name" value="Serine/threonine-protein kinase"/>
    <property type="match status" value="2"/>
</dbReference>
<dbReference type="InterPro" id="IPR000858">
    <property type="entry name" value="S_locus_glycoprot_dom"/>
</dbReference>
<dbReference type="FunFam" id="3.30.200.20:FF:000059">
    <property type="entry name" value="S-receptor-like serine/threonine-protein kinase"/>
    <property type="match status" value="2"/>
</dbReference>
<dbReference type="InterPro" id="IPR008271">
    <property type="entry name" value="Ser/Thr_kinase_AS"/>
</dbReference>
<evidence type="ECO:0000256" key="1">
    <source>
        <dbReference type="ARBA" id="ARBA00004479"/>
    </source>
</evidence>
<feature type="signal peptide" evidence="20">
    <location>
        <begin position="1"/>
        <end position="24"/>
    </location>
</feature>
<evidence type="ECO:0000256" key="5">
    <source>
        <dbReference type="ARBA" id="ARBA00022679"/>
    </source>
</evidence>
<keyword evidence="10 18" id="KW-0067">ATP-binding</keyword>
<dbReference type="SMART" id="SM00220">
    <property type="entry name" value="S_TKc"/>
    <property type="match status" value="2"/>
</dbReference>
<dbReference type="PANTHER" id="PTHR47974">
    <property type="entry name" value="OS07G0415500 PROTEIN"/>
    <property type="match status" value="1"/>
</dbReference>
<comment type="catalytic activity">
    <reaction evidence="17">
        <text>L-seryl-[protein] + ATP = O-phospho-L-seryl-[protein] + ADP + H(+)</text>
        <dbReference type="Rhea" id="RHEA:17989"/>
        <dbReference type="Rhea" id="RHEA-COMP:9863"/>
        <dbReference type="Rhea" id="RHEA-COMP:11604"/>
        <dbReference type="ChEBI" id="CHEBI:15378"/>
        <dbReference type="ChEBI" id="CHEBI:29999"/>
        <dbReference type="ChEBI" id="CHEBI:30616"/>
        <dbReference type="ChEBI" id="CHEBI:83421"/>
        <dbReference type="ChEBI" id="CHEBI:456216"/>
        <dbReference type="EC" id="2.7.11.1"/>
    </reaction>
</comment>
<evidence type="ECO:0000256" key="12">
    <source>
        <dbReference type="ARBA" id="ARBA00023136"/>
    </source>
</evidence>
<feature type="domain" description="Apple" evidence="23">
    <location>
        <begin position="1220"/>
        <end position="1303"/>
    </location>
</feature>
<dbReference type="PROSITE" id="PS50927">
    <property type="entry name" value="BULB_LECTIN"/>
    <property type="match status" value="2"/>
</dbReference>
<keyword evidence="4" id="KW-0245">EGF-like domain</keyword>
<evidence type="ECO:0000256" key="11">
    <source>
        <dbReference type="ARBA" id="ARBA00022989"/>
    </source>
</evidence>
<reference evidence="24 25" key="1">
    <citation type="submission" date="2012-08" db="EMBL/GenBank/DDBJ databases">
        <title>Oryza genome evolution.</title>
        <authorList>
            <person name="Wing R.A."/>
        </authorList>
    </citation>
    <scope>NUCLEOTIDE SEQUENCE</scope>
</reference>
<dbReference type="GO" id="GO:0004674">
    <property type="term" value="F:protein serine/threonine kinase activity"/>
    <property type="evidence" value="ECO:0007669"/>
    <property type="project" value="UniProtKB-KW"/>
</dbReference>
<evidence type="ECO:0000256" key="18">
    <source>
        <dbReference type="PROSITE-ProRule" id="PRU10141"/>
    </source>
</evidence>
<protein>
    <recommendedName>
        <fullName evidence="2">non-specific serine/threonine protein kinase</fullName>
        <ecNumber evidence="2">2.7.11.1</ecNumber>
    </recommendedName>
</protein>